<proteinExistence type="predicted"/>
<evidence type="ECO:0000256" key="1">
    <source>
        <dbReference type="SAM" id="SignalP"/>
    </source>
</evidence>
<dbReference type="Gene3D" id="2.40.128.20">
    <property type="match status" value="1"/>
</dbReference>
<dbReference type="EMBL" id="OU963863">
    <property type="protein sequence ID" value="CAH0385135.1"/>
    <property type="molecule type" value="Genomic_DNA"/>
</dbReference>
<protein>
    <submittedName>
        <fullName evidence="2">Uncharacterized protein</fullName>
    </submittedName>
</protein>
<evidence type="ECO:0000313" key="3">
    <source>
        <dbReference type="Proteomes" id="UP001152759"/>
    </source>
</evidence>
<keyword evidence="1" id="KW-0732">Signal</keyword>
<feature type="signal peptide" evidence="1">
    <location>
        <begin position="1"/>
        <end position="25"/>
    </location>
</feature>
<dbReference type="AlphaFoldDB" id="A0A9P0F1N0"/>
<dbReference type="InterPro" id="IPR012674">
    <property type="entry name" value="Calycin"/>
</dbReference>
<organism evidence="2 3">
    <name type="scientific">Bemisia tabaci</name>
    <name type="common">Sweetpotato whitefly</name>
    <name type="synonym">Aleurodes tabaci</name>
    <dbReference type="NCBI Taxonomy" id="7038"/>
    <lineage>
        <taxon>Eukaryota</taxon>
        <taxon>Metazoa</taxon>
        <taxon>Ecdysozoa</taxon>
        <taxon>Arthropoda</taxon>
        <taxon>Hexapoda</taxon>
        <taxon>Insecta</taxon>
        <taxon>Pterygota</taxon>
        <taxon>Neoptera</taxon>
        <taxon>Paraneoptera</taxon>
        <taxon>Hemiptera</taxon>
        <taxon>Sternorrhyncha</taxon>
        <taxon>Aleyrodoidea</taxon>
        <taxon>Aleyrodidae</taxon>
        <taxon>Aleyrodinae</taxon>
        <taxon>Bemisia</taxon>
    </lineage>
</organism>
<dbReference type="KEGG" id="btab:109042511"/>
<dbReference type="Proteomes" id="UP001152759">
    <property type="component" value="Chromosome 2"/>
</dbReference>
<dbReference type="SUPFAM" id="SSF50814">
    <property type="entry name" value="Lipocalins"/>
    <property type="match status" value="1"/>
</dbReference>
<feature type="chain" id="PRO_5040305294" evidence="1">
    <location>
        <begin position="26"/>
        <end position="280"/>
    </location>
</feature>
<evidence type="ECO:0000313" key="2">
    <source>
        <dbReference type="EMBL" id="CAH0385135.1"/>
    </source>
</evidence>
<sequence>MRMACRHSSSVSFLFVVSNIFGVIGQGYIPNPRVEPRCSAYNVLPYDSTIFDFSQPYYVSASSVAGTVIGWNEPDTVVCDSTFTVGAQCCGLCTFIQFTPNNDDPDPDQFSMNMIETAFNECYGGYDTTTSTVYPAYQERDKSVYRVFRSQNYNKWLTSTDVYDRNLIDTPKYRTAPLKYSFGVIMADIDVLVLVFCNNFNNLTYNGAPNVLVLSKSPNLSRDVRNRIYKTLVDNRIDPNSLSFRNNYNCPDIDSYGPNWYQNLNSKRTQPLLRPNAIKY</sequence>
<keyword evidence="3" id="KW-1185">Reference proteome</keyword>
<gene>
    <name evidence="2" type="ORF">BEMITA_LOCUS4392</name>
</gene>
<name>A0A9P0F1N0_BEMTA</name>
<reference evidence="2" key="1">
    <citation type="submission" date="2021-12" db="EMBL/GenBank/DDBJ databases">
        <authorList>
            <person name="King R."/>
        </authorList>
    </citation>
    <scope>NUCLEOTIDE SEQUENCE</scope>
</reference>
<accession>A0A9P0F1N0</accession>